<dbReference type="CDD" id="cd04301">
    <property type="entry name" value="NAT_SF"/>
    <property type="match status" value="1"/>
</dbReference>
<dbReference type="Pfam" id="PF13508">
    <property type="entry name" value="Acetyltransf_7"/>
    <property type="match status" value="1"/>
</dbReference>
<organism evidence="2 3">
    <name type="scientific">Microbulbifer flavimaris</name>
    <dbReference type="NCBI Taxonomy" id="1781068"/>
    <lineage>
        <taxon>Bacteria</taxon>
        <taxon>Pseudomonadati</taxon>
        <taxon>Pseudomonadota</taxon>
        <taxon>Gammaproteobacteria</taxon>
        <taxon>Cellvibrionales</taxon>
        <taxon>Microbulbiferaceae</taxon>
        <taxon>Microbulbifer</taxon>
    </lineage>
</organism>
<keyword evidence="3" id="KW-1185">Reference proteome</keyword>
<dbReference type="EMBL" id="LRFG02000004">
    <property type="protein sequence ID" value="PCO04861.1"/>
    <property type="molecule type" value="Genomic_DNA"/>
</dbReference>
<dbReference type="Proteomes" id="UP000218427">
    <property type="component" value="Unassembled WGS sequence"/>
</dbReference>
<evidence type="ECO:0000313" key="2">
    <source>
        <dbReference type="EMBL" id="PCO04861.1"/>
    </source>
</evidence>
<name>A0ABX4HXR0_9GAMM</name>
<accession>A0ABX4HXR0</accession>
<dbReference type="SUPFAM" id="SSF55729">
    <property type="entry name" value="Acyl-CoA N-acyltransferases (Nat)"/>
    <property type="match status" value="1"/>
</dbReference>
<protein>
    <submittedName>
        <fullName evidence="2">N-acetyltransferase</fullName>
    </submittedName>
</protein>
<sequence length="188" mass="20014">MKQEWSKVLITVRAASPGEGELIRAIHLDAFAGEDEAPAVAQLAVDLLTDETAEPRLVLVAEEVAEEEAEPLGCVLFTAVKLEGGPPLSVSILAPLAVKRSCHGQGVGRALVEHGLERLKSSGTDLVLVLGDPAYYSRFGFRSGHRIEAPYPLPYPEAWMALKLQPGALDSAAGVARCALSLSAPEHW</sequence>
<feature type="domain" description="N-acetyltransferase" evidence="1">
    <location>
        <begin position="10"/>
        <end position="165"/>
    </location>
</feature>
<gene>
    <name evidence="2" type="ORF">AWR36_012775</name>
</gene>
<proteinExistence type="predicted"/>
<evidence type="ECO:0000259" key="1">
    <source>
        <dbReference type="PROSITE" id="PS51186"/>
    </source>
</evidence>
<dbReference type="Gene3D" id="3.40.630.30">
    <property type="match status" value="1"/>
</dbReference>
<evidence type="ECO:0000313" key="3">
    <source>
        <dbReference type="Proteomes" id="UP000218427"/>
    </source>
</evidence>
<dbReference type="InterPro" id="IPR000182">
    <property type="entry name" value="GNAT_dom"/>
</dbReference>
<dbReference type="PROSITE" id="PS51186">
    <property type="entry name" value="GNAT"/>
    <property type="match status" value="1"/>
</dbReference>
<comment type="caution">
    <text evidence="2">The sequence shown here is derived from an EMBL/GenBank/DDBJ whole genome shotgun (WGS) entry which is preliminary data.</text>
</comment>
<dbReference type="InterPro" id="IPR016181">
    <property type="entry name" value="Acyl_CoA_acyltransferase"/>
</dbReference>
<reference evidence="2" key="1">
    <citation type="submission" date="2017-08" db="EMBL/GenBank/DDBJ databases">
        <title>Microbulbifer marisrubri sp. nov., a halophilic alphaproteobacterium isolated from marine sediment of the Yellow Sea, China.</title>
        <authorList>
            <person name="Zhang G."/>
            <person name="Xiong Q."/>
        </authorList>
    </citation>
    <scope>NUCLEOTIDE SEQUENCE [LARGE SCALE GENOMIC DNA]</scope>
    <source>
        <strain evidence="2">WRN-8</strain>
    </source>
</reference>